<proteinExistence type="predicted"/>
<accession>A0ABQ1Y9F9</accession>
<dbReference type="InterPro" id="IPR036034">
    <property type="entry name" value="PDZ_sf"/>
</dbReference>
<dbReference type="Gene3D" id="3.90.226.10">
    <property type="entry name" value="2-enoyl-CoA Hydratase, Chain A, domain 1"/>
    <property type="match status" value="1"/>
</dbReference>
<dbReference type="SUPFAM" id="SSF52096">
    <property type="entry name" value="ClpP/crotonase"/>
    <property type="match status" value="1"/>
</dbReference>
<keyword evidence="3" id="KW-1185">Reference proteome</keyword>
<dbReference type="PANTHER" id="PTHR32060:SF30">
    <property type="entry name" value="CARBOXY-TERMINAL PROCESSING PROTEASE CTPA"/>
    <property type="match status" value="1"/>
</dbReference>
<gene>
    <name evidence="2" type="ORF">GCM10008013_11350</name>
</gene>
<protein>
    <recommendedName>
        <fullName evidence="1">Tail specific protease domain-containing protein</fullName>
    </recommendedName>
</protein>
<name>A0ABQ1Y9F9_9BACL</name>
<dbReference type="PANTHER" id="PTHR32060">
    <property type="entry name" value="TAIL-SPECIFIC PROTEASE"/>
    <property type="match status" value="1"/>
</dbReference>
<evidence type="ECO:0000313" key="3">
    <source>
        <dbReference type="Proteomes" id="UP000659344"/>
    </source>
</evidence>
<dbReference type="InterPro" id="IPR029045">
    <property type="entry name" value="ClpP/crotonase-like_dom_sf"/>
</dbReference>
<sequence length="576" mass="65127">MKKMWIWLLTGLLIITALTGFTSAKDNSKIEKNLKANTVLSDDNIDDLFVLGKIWGYLKYYHPNVAKGDRNWDDELFLILPKVLEAKSPKKRDMILSDWIDSLGAYATDSNKPVEPYEIKVKPDLDWITKLNLEDKLETKLLNLKIAKRTGENQYISINEGAGNPIFTEEAFSDMNYPGVGYRLLSVYRYWNIIEYYFPHKNLIEEDWDNVLKEFIPKFVKASNEQEYKLTTLEIIARIHDSHAGLWEKNPTINRYWGENYSPLVVSFVEDKLVVTSYYNEVLGKDTGLKIGDVITKINKKPVSKIVKEKLKYIPASNFSTQLRDISGKLLRTNDSHLTIDFERDGKAKESKLKMYSPSQLDVAAYDPFNPFNKQDYYSQIDPEISYIYLGNLMNENIPEISKKISNSKGLIIDLRCYPKEFTVHSLSALLLPQSTDFTAISMANTLEPGQFLMVTLPTGKSNPEYFKGKVVILVNELTQSLAEFTTMALKTAPDATVIGSTTAGADGDMSIIKLPGGLTTAISGTGIYYPDGSETQRIGIIPDITVKPTIQGIKENRDEVLQKAIDLIHESSQGK</sequence>
<dbReference type="Pfam" id="PF03572">
    <property type="entry name" value="Peptidase_S41"/>
    <property type="match status" value="1"/>
</dbReference>
<dbReference type="Gene3D" id="3.30.750.44">
    <property type="match status" value="1"/>
</dbReference>
<dbReference type="Gene3D" id="2.30.42.10">
    <property type="match status" value="1"/>
</dbReference>
<comment type="caution">
    <text evidence="2">The sequence shown here is derived from an EMBL/GenBank/DDBJ whole genome shotgun (WGS) entry which is preliminary data.</text>
</comment>
<dbReference type="EMBL" id="BMFT01000001">
    <property type="protein sequence ID" value="GGH16531.1"/>
    <property type="molecule type" value="Genomic_DNA"/>
</dbReference>
<reference evidence="3" key="1">
    <citation type="journal article" date="2019" name="Int. J. Syst. Evol. Microbiol.">
        <title>The Global Catalogue of Microorganisms (GCM) 10K type strain sequencing project: providing services to taxonomists for standard genome sequencing and annotation.</title>
        <authorList>
            <consortium name="The Broad Institute Genomics Platform"/>
            <consortium name="The Broad Institute Genome Sequencing Center for Infectious Disease"/>
            <person name="Wu L."/>
            <person name="Ma J."/>
        </authorList>
    </citation>
    <scope>NUCLEOTIDE SEQUENCE [LARGE SCALE GENOMIC DNA]</scope>
    <source>
        <strain evidence="3">CGMCC 1.12769</strain>
    </source>
</reference>
<evidence type="ECO:0000313" key="2">
    <source>
        <dbReference type="EMBL" id="GGH16531.1"/>
    </source>
</evidence>
<feature type="domain" description="Tail specific protease" evidence="1">
    <location>
        <begin position="346"/>
        <end position="548"/>
    </location>
</feature>
<dbReference type="InterPro" id="IPR005151">
    <property type="entry name" value="Tail-specific_protease"/>
</dbReference>
<dbReference type="Proteomes" id="UP000659344">
    <property type="component" value="Unassembled WGS sequence"/>
</dbReference>
<dbReference type="RefSeq" id="WP_188536658.1">
    <property type="nucleotide sequence ID" value="NZ_BMFT01000001.1"/>
</dbReference>
<organism evidence="2 3">
    <name type="scientific">Paenibacillus segetis</name>
    <dbReference type="NCBI Taxonomy" id="1325360"/>
    <lineage>
        <taxon>Bacteria</taxon>
        <taxon>Bacillati</taxon>
        <taxon>Bacillota</taxon>
        <taxon>Bacilli</taxon>
        <taxon>Bacillales</taxon>
        <taxon>Paenibacillaceae</taxon>
        <taxon>Paenibacillus</taxon>
    </lineage>
</organism>
<dbReference type="SMART" id="SM00245">
    <property type="entry name" value="TSPc"/>
    <property type="match status" value="1"/>
</dbReference>
<evidence type="ECO:0000259" key="1">
    <source>
        <dbReference type="SMART" id="SM00245"/>
    </source>
</evidence>
<dbReference type="CDD" id="cd07562">
    <property type="entry name" value="Peptidase_S41_TRI"/>
    <property type="match status" value="1"/>
</dbReference>